<protein>
    <submittedName>
        <fullName evidence="2">Uncharacterized protein</fullName>
    </submittedName>
</protein>
<evidence type="ECO:0000313" key="3">
    <source>
        <dbReference type="Proteomes" id="UP001385951"/>
    </source>
</evidence>
<reference evidence="2 3" key="1">
    <citation type="submission" date="2022-09" db="EMBL/GenBank/DDBJ databases">
        <authorList>
            <person name="Palmer J.M."/>
        </authorList>
    </citation>
    <scope>NUCLEOTIDE SEQUENCE [LARGE SCALE GENOMIC DNA]</scope>
    <source>
        <strain evidence="2 3">DSM 7382</strain>
    </source>
</reference>
<keyword evidence="1" id="KW-0732">Signal</keyword>
<keyword evidence="3" id="KW-1185">Reference proteome</keyword>
<dbReference type="EMBL" id="JASBNA010000005">
    <property type="protein sequence ID" value="KAK7691710.1"/>
    <property type="molecule type" value="Genomic_DNA"/>
</dbReference>
<evidence type="ECO:0000256" key="1">
    <source>
        <dbReference type="SAM" id="SignalP"/>
    </source>
</evidence>
<organism evidence="2 3">
    <name type="scientific">Cerrena zonata</name>
    <dbReference type="NCBI Taxonomy" id="2478898"/>
    <lineage>
        <taxon>Eukaryota</taxon>
        <taxon>Fungi</taxon>
        <taxon>Dikarya</taxon>
        <taxon>Basidiomycota</taxon>
        <taxon>Agaricomycotina</taxon>
        <taxon>Agaricomycetes</taxon>
        <taxon>Polyporales</taxon>
        <taxon>Cerrenaceae</taxon>
        <taxon>Cerrena</taxon>
    </lineage>
</organism>
<feature type="signal peptide" evidence="1">
    <location>
        <begin position="1"/>
        <end position="21"/>
    </location>
</feature>
<evidence type="ECO:0000313" key="2">
    <source>
        <dbReference type="EMBL" id="KAK7691710.1"/>
    </source>
</evidence>
<dbReference type="Proteomes" id="UP001385951">
    <property type="component" value="Unassembled WGS sequence"/>
</dbReference>
<proteinExistence type="predicted"/>
<name>A0AAW0GEK3_9APHY</name>
<sequence>MASFLIILLVLASFAPDIIHAFHTGSLSGEDSGGPVAFTARDIPAPWEFAACYVFVESLYHHFFSVD</sequence>
<feature type="chain" id="PRO_5043877948" evidence="1">
    <location>
        <begin position="22"/>
        <end position="67"/>
    </location>
</feature>
<gene>
    <name evidence="2" type="ORF">QCA50_005110</name>
</gene>
<dbReference type="AlphaFoldDB" id="A0AAW0GEK3"/>
<accession>A0AAW0GEK3</accession>
<comment type="caution">
    <text evidence="2">The sequence shown here is derived from an EMBL/GenBank/DDBJ whole genome shotgun (WGS) entry which is preliminary data.</text>
</comment>